<evidence type="ECO:0000256" key="7">
    <source>
        <dbReference type="ARBA" id="ARBA00023134"/>
    </source>
</evidence>
<dbReference type="InterPro" id="IPR054566">
    <property type="entry name" value="ManC/GMP-like_b-helix"/>
</dbReference>
<evidence type="ECO:0000256" key="4">
    <source>
        <dbReference type="ARBA" id="ARBA00022679"/>
    </source>
</evidence>
<dbReference type="InterPro" id="IPR029044">
    <property type="entry name" value="Nucleotide-diphossugar_trans"/>
</dbReference>
<feature type="domain" description="Nucleotidyl transferase" evidence="10">
    <location>
        <begin position="6"/>
        <end position="303"/>
    </location>
</feature>
<dbReference type="InterPro" id="IPR005835">
    <property type="entry name" value="NTP_transferase_dom"/>
</dbReference>
<accession>A4CBW6</accession>
<comment type="similarity">
    <text evidence="2 9">Belongs to the mannose-6-phosphate isomerase type 2 family.</text>
</comment>
<reference evidence="13 14" key="1">
    <citation type="submission" date="2006-02" db="EMBL/GenBank/DDBJ databases">
        <authorList>
            <person name="Moran M.A."/>
            <person name="Kjelleberg S."/>
            <person name="Egan S."/>
            <person name="Saunders N."/>
            <person name="Thomas T."/>
            <person name="Ferriera S."/>
            <person name="Johnson J."/>
            <person name="Kravitz S."/>
            <person name="Halpern A."/>
            <person name="Remington K."/>
            <person name="Beeson K."/>
            <person name="Tran B."/>
            <person name="Rogers Y.-H."/>
            <person name="Friedman R."/>
            <person name="Venter J.C."/>
        </authorList>
    </citation>
    <scope>NUCLEOTIDE SEQUENCE [LARGE SCALE GENOMIC DNA]</scope>
    <source>
        <strain evidence="13 14">D2</strain>
    </source>
</reference>
<dbReference type="eggNOG" id="COG0836">
    <property type="taxonomic scope" value="Bacteria"/>
</dbReference>
<dbReference type="GO" id="GO:0000271">
    <property type="term" value="P:polysaccharide biosynthetic process"/>
    <property type="evidence" value="ECO:0007669"/>
    <property type="project" value="InterPro"/>
</dbReference>
<dbReference type="EMBL" id="AAOH01000005">
    <property type="protein sequence ID" value="EAR27853.1"/>
    <property type="molecule type" value="Genomic_DNA"/>
</dbReference>
<keyword evidence="7" id="KW-0342">GTP-binding</keyword>
<dbReference type="FunFam" id="3.90.550.10:FF:000046">
    <property type="entry name" value="Mannose-1-phosphate guanylyltransferase (GDP)"/>
    <property type="match status" value="1"/>
</dbReference>
<dbReference type="GO" id="GO:0009298">
    <property type="term" value="P:GDP-mannose biosynthetic process"/>
    <property type="evidence" value="ECO:0007669"/>
    <property type="project" value="UniProtKB-UniPathway"/>
</dbReference>
<dbReference type="EC" id="2.7.7.13" evidence="3"/>
<evidence type="ECO:0000256" key="3">
    <source>
        <dbReference type="ARBA" id="ARBA00012387"/>
    </source>
</evidence>
<proteinExistence type="inferred from homology"/>
<dbReference type="Gene3D" id="3.90.550.10">
    <property type="entry name" value="Spore Coat Polysaccharide Biosynthesis Protein SpsA, Chain A"/>
    <property type="match status" value="1"/>
</dbReference>
<dbReference type="GO" id="GO:0004475">
    <property type="term" value="F:mannose-1-phosphate guanylyltransferase (GTP) activity"/>
    <property type="evidence" value="ECO:0007669"/>
    <property type="project" value="UniProtKB-EC"/>
</dbReference>
<dbReference type="STRING" id="87626.PTD2_18565"/>
<evidence type="ECO:0000256" key="2">
    <source>
        <dbReference type="ARBA" id="ARBA00006115"/>
    </source>
</evidence>
<dbReference type="HOGENOM" id="CLU_035527_1_0_6"/>
<feature type="domain" description="Mannose-6-phosphate isomerase type II C-terminal" evidence="11">
    <location>
        <begin position="367"/>
        <end position="481"/>
    </location>
</feature>
<evidence type="ECO:0000259" key="10">
    <source>
        <dbReference type="Pfam" id="PF00483"/>
    </source>
</evidence>
<evidence type="ECO:0000313" key="14">
    <source>
        <dbReference type="Proteomes" id="UP000006201"/>
    </source>
</evidence>
<sequence length="486" mass="53489">MIMFLPIILAGGCGTRLWPLSRGNFPKQFLTIQDDGLSLLQHTITRLKGLNHAAPMLICNEEHRFIAAEQVRQLGCGHSGIFLEPVGRNTAPAIALAALKAVQNNDDAVLLVLAADHVIEDSAAFVASVEQASILAEQGKLVTFGIVAKNPETGYGYIQRGAALPQGTGFTVAGFVEKPNLATAERYLAENADLAHGEDKWYWNSGMFMFKASRYLAALLEYRPDIYHACVAAMANQDVDHDFVRINKAAFIACPDDSIDYAVMEPLCANADSEDVVVVPMDAGWNDVGGFAALWQVSEQDENGNAFKGDVKAFDTKNTLVFGEDKLVATVGVEDLVIINTKDAVLVAHKDKSQQVKEIVNQLKAEQRPEVTFHREVYRPWGKYDSIDSGSRFQVKRITVKPGEKLSIQMHHHRAEHWIVVSGTAKVTNGDKDILLTENQSTYIPVGVIHALENPGKVDLELIEVQSGSYLGEDDIVRFEDRYGRK</sequence>
<name>A4CBW6_9GAMM</name>
<dbReference type="InterPro" id="IPR051161">
    <property type="entry name" value="Mannose-6P_isomerase_type2"/>
</dbReference>
<dbReference type="UniPathway" id="UPA00126">
    <property type="reaction ID" value="UER00930"/>
</dbReference>
<keyword evidence="14" id="KW-1185">Reference proteome</keyword>
<feature type="domain" description="MannoseP isomerase/GMP-like beta-helix" evidence="12">
    <location>
        <begin position="313"/>
        <end position="363"/>
    </location>
</feature>
<dbReference type="Pfam" id="PF01050">
    <property type="entry name" value="MannoseP_isomer"/>
    <property type="match status" value="1"/>
</dbReference>
<evidence type="ECO:0000259" key="11">
    <source>
        <dbReference type="Pfam" id="PF01050"/>
    </source>
</evidence>
<dbReference type="SUPFAM" id="SSF53448">
    <property type="entry name" value="Nucleotide-diphospho-sugar transferases"/>
    <property type="match status" value="1"/>
</dbReference>
<protein>
    <recommendedName>
        <fullName evidence="3">mannose-1-phosphate guanylyltransferase</fullName>
        <ecNumber evidence="3">2.7.7.13</ecNumber>
    </recommendedName>
</protein>
<dbReference type="AlphaFoldDB" id="A4CBW6"/>
<organism evidence="13 14">
    <name type="scientific">Pseudoalteromonas tunicata D2</name>
    <dbReference type="NCBI Taxonomy" id="87626"/>
    <lineage>
        <taxon>Bacteria</taxon>
        <taxon>Pseudomonadati</taxon>
        <taxon>Pseudomonadota</taxon>
        <taxon>Gammaproteobacteria</taxon>
        <taxon>Alteromonadales</taxon>
        <taxon>Pseudoalteromonadaceae</taxon>
        <taxon>Pseudoalteromonas</taxon>
    </lineage>
</organism>
<dbReference type="NCBIfam" id="TIGR01479">
    <property type="entry name" value="GMP_PMI"/>
    <property type="match status" value="1"/>
</dbReference>
<dbReference type="PANTHER" id="PTHR46390">
    <property type="entry name" value="MANNOSE-1-PHOSPHATE GUANYLYLTRANSFERASE"/>
    <property type="match status" value="1"/>
</dbReference>
<dbReference type="InterPro" id="IPR011051">
    <property type="entry name" value="RmlC_Cupin_sf"/>
</dbReference>
<dbReference type="CDD" id="cd02509">
    <property type="entry name" value="GDP-M1P_Guanylyltransferase"/>
    <property type="match status" value="1"/>
</dbReference>
<evidence type="ECO:0000259" key="12">
    <source>
        <dbReference type="Pfam" id="PF22640"/>
    </source>
</evidence>
<dbReference type="GO" id="GO:0005525">
    <property type="term" value="F:GTP binding"/>
    <property type="evidence" value="ECO:0007669"/>
    <property type="project" value="UniProtKB-KW"/>
</dbReference>
<keyword evidence="6" id="KW-0547">Nucleotide-binding</keyword>
<comment type="caution">
    <text evidence="13">The sequence shown here is derived from an EMBL/GenBank/DDBJ whole genome shotgun (WGS) entry which is preliminary data.</text>
</comment>
<dbReference type="Pfam" id="PF00483">
    <property type="entry name" value="NTP_transferase"/>
    <property type="match status" value="1"/>
</dbReference>
<dbReference type="InterPro" id="IPR001538">
    <property type="entry name" value="Man6P_isomerase-2_C"/>
</dbReference>
<keyword evidence="4 13" id="KW-0808">Transferase</keyword>
<evidence type="ECO:0000256" key="9">
    <source>
        <dbReference type="RuleBase" id="RU004190"/>
    </source>
</evidence>
<evidence type="ECO:0000256" key="8">
    <source>
        <dbReference type="ARBA" id="ARBA00047343"/>
    </source>
</evidence>
<dbReference type="Gene3D" id="2.60.120.10">
    <property type="entry name" value="Jelly Rolls"/>
    <property type="match status" value="1"/>
</dbReference>
<comment type="pathway">
    <text evidence="1">Nucleotide-sugar biosynthesis; GDP-alpha-D-mannose biosynthesis; GDP-alpha-D-mannose from alpha-D-mannose 1-phosphate (GTP route): step 1/1.</text>
</comment>
<evidence type="ECO:0000256" key="6">
    <source>
        <dbReference type="ARBA" id="ARBA00022741"/>
    </source>
</evidence>
<evidence type="ECO:0000313" key="13">
    <source>
        <dbReference type="EMBL" id="EAR27853.1"/>
    </source>
</evidence>
<dbReference type="InterPro" id="IPR006375">
    <property type="entry name" value="Man1P_GuaTrfase/Man6P_Isoase"/>
</dbReference>
<evidence type="ECO:0000256" key="1">
    <source>
        <dbReference type="ARBA" id="ARBA00004823"/>
    </source>
</evidence>
<gene>
    <name evidence="13" type="ORF">PTD2_18565</name>
</gene>
<dbReference type="SUPFAM" id="SSF51182">
    <property type="entry name" value="RmlC-like cupins"/>
    <property type="match status" value="1"/>
</dbReference>
<dbReference type="InterPro" id="IPR014710">
    <property type="entry name" value="RmlC-like_jellyroll"/>
</dbReference>
<dbReference type="Proteomes" id="UP000006201">
    <property type="component" value="Unassembled WGS sequence"/>
</dbReference>
<dbReference type="CDD" id="cd02213">
    <property type="entry name" value="cupin_PMI_typeII_C"/>
    <property type="match status" value="1"/>
</dbReference>
<comment type="catalytic activity">
    <reaction evidence="8">
        <text>alpha-D-mannose 1-phosphate + GTP + H(+) = GDP-alpha-D-mannose + diphosphate</text>
        <dbReference type="Rhea" id="RHEA:15229"/>
        <dbReference type="ChEBI" id="CHEBI:15378"/>
        <dbReference type="ChEBI" id="CHEBI:33019"/>
        <dbReference type="ChEBI" id="CHEBI:37565"/>
        <dbReference type="ChEBI" id="CHEBI:57527"/>
        <dbReference type="ChEBI" id="CHEBI:58409"/>
        <dbReference type="EC" id="2.7.7.13"/>
    </reaction>
</comment>
<keyword evidence="5 13" id="KW-0548">Nucleotidyltransferase</keyword>
<dbReference type="PANTHER" id="PTHR46390:SF1">
    <property type="entry name" value="MANNOSE-1-PHOSPHATE GUANYLYLTRANSFERASE"/>
    <property type="match status" value="1"/>
</dbReference>
<dbReference type="Pfam" id="PF22640">
    <property type="entry name" value="ManC_GMP_beta-helix"/>
    <property type="match status" value="1"/>
</dbReference>
<evidence type="ECO:0000256" key="5">
    <source>
        <dbReference type="ARBA" id="ARBA00022695"/>
    </source>
</evidence>
<dbReference type="InterPro" id="IPR049577">
    <property type="entry name" value="GMPP_N"/>
</dbReference>
<dbReference type="FunFam" id="2.60.120.10:FF:000032">
    <property type="entry name" value="Mannose-1-phosphate guanylyltransferase/mannose-6-phosphate isomerase"/>
    <property type="match status" value="1"/>
</dbReference>